<dbReference type="AlphaFoldDB" id="D4XDF2"/>
<comment type="similarity">
    <text evidence="1">Belongs to the UPF0337 (CsbD) family.</text>
</comment>
<evidence type="ECO:0000313" key="5">
    <source>
        <dbReference type="Proteomes" id="UP000004510"/>
    </source>
</evidence>
<evidence type="ECO:0000256" key="1">
    <source>
        <dbReference type="ARBA" id="ARBA00009129"/>
    </source>
</evidence>
<name>D4XDF2_9BURK</name>
<evidence type="ECO:0000259" key="3">
    <source>
        <dbReference type="Pfam" id="PF05532"/>
    </source>
</evidence>
<feature type="region of interest" description="Disordered" evidence="2">
    <location>
        <begin position="72"/>
        <end position="106"/>
    </location>
</feature>
<dbReference type="RefSeq" id="WP_006219576.1">
    <property type="nucleotide sequence ID" value="NZ_GG770409.1"/>
</dbReference>
<sequence length="106" mass="11295">MARNERLDRELEQTLFLARDLGTALAKGQVPASIAAPVFHQRDESERAMNKDQVKGRVEEAVGKVKEVAGKATGSTSTEVKGTAQKVAGKTQAAYGDAKDKAQKPG</sequence>
<evidence type="ECO:0000256" key="2">
    <source>
        <dbReference type="SAM" id="MobiDB-lite"/>
    </source>
</evidence>
<dbReference type="InterPro" id="IPR008462">
    <property type="entry name" value="CsbD"/>
</dbReference>
<dbReference type="PATRIC" id="fig|742159.3.peg.4486"/>
<organism evidence="4 5">
    <name type="scientific">Achromobacter piechaudii ATCC 43553</name>
    <dbReference type="NCBI Taxonomy" id="742159"/>
    <lineage>
        <taxon>Bacteria</taxon>
        <taxon>Pseudomonadati</taxon>
        <taxon>Pseudomonadota</taxon>
        <taxon>Betaproteobacteria</taxon>
        <taxon>Burkholderiales</taxon>
        <taxon>Alcaligenaceae</taxon>
        <taxon>Achromobacter</taxon>
    </lineage>
</organism>
<dbReference type="Gene3D" id="1.10.1470.10">
    <property type="entry name" value="YjbJ"/>
    <property type="match status" value="1"/>
</dbReference>
<dbReference type="Proteomes" id="UP000004510">
    <property type="component" value="Unassembled WGS sequence"/>
</dbReference>
<proteinExistence type="inferred from homology"/>
<comment type="caution">
    <text evidence="4">The sequence shown here is derived from an EMBL/GenBank/DDBJ whole genome shotgun (WGS) entry which is preliminary data.</text>
</comment>
<dbReference type="Pfam" id="PF05532">
    <property type="entry name" value="CsbD"/>
    <property type="match status" value="1"/>
</dbReference>
<feature type="domain" description="CsbD-like" evidence="3">
    <location>
        <begin position="52"/>
        <end position="104"/>
    </location>
</feature>
<feature type="compositionally biased region" description="Basic and acidic residues" evidence="2">
    <location>
        <begin position="97"/>
        <end position="106"/>
    </location>
</feature>
<gene>
    <name evidence="4" type="ORF">HMPREF0004_3499</name>
</gene>
<dbReference type="InterPro" id="IPR036629">
    <property type="entry name" value="YjbJ_sf"/>
</dbReference>
<dbReference type="HOGENOM" id="CLU_2217225_0_0_4"/>
<dbReference type="eggNOG" id="COG3237">
    <property type="taxonomic scope" value="Bacteria"/>
</dbReference>
<accession>D4XDF2</accession>
<dbReference type="SUPFAM" id="SSF69047">
    <property type="entry name" value="Hypothetical protein YjbJ"/>
    <property type="match status" value="1"/>
</dbReference>
<dbReference type="EMBL" id="ADMS01000078">
    <property type="protein sequence ID" value="EFF75167.1"/>
    <property type="molecule type" value="Genomic_DNA"/>
</dbReference>
<protein>
    <submittedName>
        <fullName evidence="4">CsbD-like protein</fullName>
    </submittedName>
</protein>
<evidence type="ECO:0000313" key="4">
    <source>
        <dbReference type="EMBL" id="EFF75167.1"/>
    </source>
</evidence>
<reference evidence="5" key="1">
    <citation type="submission" date="2010-03" db="EMBL/GenBank/DDBJ databases">
        <title>Complete sequence of Mobiluncus curtisii ATCC 43063.</title>
        <authorList>
            <person name="Muzny D."/>
            <person name="Qin X."/>
            <person name="Deng J."/>
            <person name="Jiang H."/>
            <person name="Liu Y."/>
            <person name="Qu J."/>
            <person name="Song X.-Z."/>
            <person name="Zhang L."/>
            <person name="Thornton R."/>
            <person name="Coyle M."/>
            <person name="Francisco L."/>
            <person name="Jackson L."/>
            <person name="Javaid M."/>
            <person name="Korchina V."/>
            <person name="Kovar C."/>
            <person name="Mata R."/>
            <person name="Mathew T."/>
            <person name="Ngo R."/>
            <person name="Nguyen L."/>
            <person name="Nguyen N."/>
            <person name="Okwuonu G."/>
            <person name="Ongeri F."/>
            <person name="Pham C."/>
            <person name="Simmons D."/>
            <person name="Wilczek-Boney K."/>
            <person name="Hale W."/>
            <person name="Jakkamsetti A."/>
            <person name="Pham P."/>
            <person name="Ruth R."/>
            <person name="San Lucas F."/>
            <person name="Warren J."/>
            <person name="Zhang J."/>
            <person name="Zhao Z."/>
            <person name="Zhou C."/>
            <person name="Zhu D."/>
            <person name="Lee S."/>
            <person name="Bess C."/>
            <person name="Blankenburg K."/>
            <person name="Forbes L."/>
            <person name="Fu Q."/>
            <person name="Gubbala S."/>
            <person name="Hirani K."/>
            <person name="Jayaseelan J.C."/>
            <person name="Lara F."/>
            <person name="Munidasa M."/>
            <person name="Palculict T."/>
            <person name="Patil S."/>
            <person name="Pu L.-L."/>
            <person name="Saada N."/>
            <person name="Tang L."/>
            <person name="Weissenberger G."/>
            <person name="Zhu Y."/>
            <person name="Hemphill L."/>
            <person name="Shang Y."/>
            <person name="Youmans B."/>
            <person name="Ayvaz T."/>
            <person name="Ross M."/>
            <person name="Santibanez J."/>
            <person name="Aqrawi P."/>
            <person name="Gross S."/>
            <person name="Joshi V."/>
            <person name="Fowler G."/>
            <person name="Nazareth L."/>
            <person name="Reid J."/>
            <person name="Worley K."/>
            <person name="Petrosino J."/>
            <person name="Highlander S."/>
            <person name="Gibbs R."/>
            <person name="Gibbs R."/>
        </authorList>
    </citation>
    <scope>NUCLEOTIDE SEQUENCE [LARGE SCALE GENOMIC DNA]</scope>
    <source>
        <strain evidence="5">ATCC 43553</strain>
    </source>
</reference>